<dbReference type="AlphaFoldDB" id="A0A4Z1DH05"/>
<dbReference type="EMBL" id="SRRT01000001">
    <property type="protein sequence ID" value="TGN81585.1"/>
    <property type="molecule type" value="Genomic_DNA"/>
</dbReference>
<keyword evidence="3" id="KW-1185">Reference proteome</keyword>
<evidence type="ECO:0000313" key="2">
    <source>
        <dbReference type="EMBL" id="TGN81585.1"/>
    </source>
</evidence>
<dbReference type="InterPro" id="IPR004919">
    <property type="entry name" value="GmrSD_N"/>
</dbReference>
<dbReference type="PANTHER" id="PTHR39639">
    <property type="entry name" value="CHROMOSOME 16, WHOLE GENOME SHOTGUN SEQUENCE"/>
    <property type="match status" value="1"/>
</dbReference>
<organism evidence="2 3">
    <name type="scientific">Streptomyces bauhiniae</name>
    <dbReference type="NCBI Taxonomy" id="2340725"/>
    <lineage>
        <taxon>Bacteria</taxon>
        <taxon>Bacillati</taxon>
        <taxon>Actinomycetota</taxon>
        <taxon>Actinomycetes</taxon>
        <taxon>Kitasatosporales</taxon>
        <taxon>Streptomycetaceae</taxon>
        <taxon>Streptomyces</taxon>
    </lineage>
</organism>
<comment type="caution">
    <text evidence="2">The sequence shown here is derived from an EMBL/GenBank/DDBJ whole genome shotgun (WGS) entry which is preliminary data.</text>
</comment>
<dbReference type="InterPro" id="IPR038461">
    <property type="entry name" value="Schlafen_AlbA_2_dom_sf"/>
</dbReference>
<feature type="domain" description="GmrSD restriction endonucleases N-terminal" evidence="1">
    <location>
        <begin position="15"/>
        <end position="170"/>
    </location>
</feature>
<proteinExistence type="predicted"/>
<dbReference type="GeneID" id="95446661"/>
<name>A0A4Z1DH05_9ACTN</name>
<evidence type="ECO:0000313" key="3">
    <source>
        <dbReference type="Proteomes" id="UP000298159"/>
    </source>
</evidence>
<dbReference type="RefSeq" id="WP_135784082.1">
    <property type="nucleotide sequence ID" value="NZ_SRRT01000001.1"/>
</dbReference>
<gene>
    <name evidence="2" type="ORF">E5083_03490</name>
</gene>
<accession>A0A4Z1DH05</accession>
<evidence type="ECO:0000259" key="1">
    <source>
        <dbReference type="Pfam" id="PF03235"/>
    </source>
</evidence>
<dbReference type="Proteomes" id="UP000298159">
    <property type="component" value="Unassembled WGS sequence"/>
</dbReference>
<dbReference type="PANTHER" id="PTHR39639:SF1">
    <property type="entry name" value="DUF262 DOMAIN-CONTAINING PROTEIN"/>
    <property type="match status" value="1"/>
</dbReference>
<dbReference type="Gene3D" id="3.30.950.30">
    <property type="entry name" value="Schlafen, AAA domain"/>
    <property type="match status" value="1"/>
</dbReference>
<reference evidence="2 3" key="1">
    <citation type="submission" date="2019-04" db="EMBL/GenBank/DDBJ databases">
        <title>Streptomyces sp. nov. Bv016 isolated from bark of Buahinia variegata.</title>
        <authorList>
            <person name="Kanchanasin P."/>
            <person name="Tanasupawat S."/>
            <person name="Yuki M."/>
            <person name="Kudo T."/>
        </authorList>
    </citation>
    <scope>NUCLEOTIDE SEQUENCE [LARGE SCALE GENOMIC DNA]</scope>
    <source>
        <strain evidence="2 3">Bv016</strain>
    </source>
</reference>
<sequence length="594" mass="66604">MQSSELSVQGQNLIQLYNQYCKNKLIVDRRYQRKLVWTRDEKEKLIDSAVNRLPIPLILLAQRKKSGSEIFELIDGLQRLEAFFSFMENKYPYKGEYFDLATTGDTLDKLHSGDLEQHQPVMSREASLEIVNYQIPVSVYRDAATSSIDEVFRRINSGGRRLSLHEIRQAGVTGPLVDVVRRASATIRGDGTFSESLTLGEMEKLSISRKDLEYGLDLDRIFWTRHDIIGAEDIRSSGDEEVVLDLILDAVLDPWPTSGWQNRDVAYGLPRRIKSASPAEVEAAINAVGVENLQQRIVAIVELIDDVMRDHGSLGRHMVHLETYEKGTQRQFQAVFAALYELVFIDELQPLSTEAIRDVLDNFWGAGLSIPTGGSAWGKDGKAKLYPEVKRRLRRAFFKPEPRSAAKQLNSRLLIESYLQGPVNEAPLAELKQGFCVLSDPPIENVGLFDEVMQTAVGMANWGRDASGFILIGVADKASAAARLEDLFGVPSVEVQGQKIVGTQEQIAHLGHDVDSWWLKWQSKIRSAPVDSDFSTALAHSFSPIVCDGRVLWIMKPRSLGKPITYDGRFFVRIGASTHEMGADEFLTHIALNF</sequence>
<dbReference type="Pfam" id="PF03235">
    <property type="entry name" value="GmrSD_N"/>
    <property type="match status" value="1"/>
</dbReference>
<protein>
    <submittedName>
        <fullName evidence="2">DUF262 domain-containing protein</fullName>
    </submittedName>
</protein>